<sequence length="308" mass="33010">MRFSTLIPAAMALAPAAVSAAGQLGFSLGTKLADGSCKFQADYEKDFDAISKASGSKLVRGYSASDCNTAKEILPAAKAKGFKVVLAVWPDVDESLQADKKALKTYATDEYADQIYAVTIGSETLYRGNFTGDELLDKINDVRTVLPKGTKVGTADSWNKWADGTGDAVVKGGVDIILANAFAYWQGQDIKNASATYFEDMARAIQHIQDVAGGPDKAPEIWNGETGWPTDGGSDYEDAKAGTDLAKTYYHEAVCGALKWGVNAFYFEAFDEPWKPHAVGDSGAAGDETKWGAMTADRQTKFDLTCKN</sequence>
<dbReference type="OrthoDB" id="1293114at2759"/>
<evidence type="ECO:0000256" key="9">
    <source>
        <dbReference type="ARBA" id="ARBA00036824"/>
    </source>
</evidence>
<dbReference type="Pfam" id="PF00332">
    <property type="entry name" value="Glyco_hydro_17"/>
    <property type="match status" value="1"/>
</dbReference>
<evidence type="ECO:0000256" key="2">
    <source>
        <dbReference type="ARBA" id="ARBA00008773"/>
    </source>
</evidence>
<feature type="signal peptide" evidence="13">
    <location>
        <begin position="1"/>
        <end position="20"/>
    </location>
</feature>
<keyword evidence="15" id="KW-1185">Reference proteome</keyword>
<dbReference type="InterPro" id="IPR000490">
    <property type="entry name" value="Glyco_hydro_17"/>
</dbReference>
<feature type="chain" id="PRO_5034678108" description="glucan 1,3-beta-glucosidase" evidence="13">
    <location>
        <begin position="21"/>
        <end position="308"/>
    </location>
</feature>
<comment type="similarity">
    <text evidence="2 12">Belongs to the glycosyl hydrolase 17 family.</text>
</comment>
<dbReference type="GO" id="GO:0004338">
    <property type="term" value="F:glucan exo-1,3-beta-glucosidase activity"/>
    <property type="evidence" value="ECO:0007669"/>
    <property type="project" value="UniProtKB-EC"/>
</dbReference>
<comment type="caution">
    <text evidence="14">The sequence shown here is derived from an EMBL/GenBank/DDBJ whole genome shotgun (WGS) entry which is preliminary data.</text>
</comment>
<proteinExistence type="inferred from homology"/>
<evidence type="ECO:0000256" key="4">
    <source>
        <dbReference type="ARBA" id="ARBA00022525"/>
    </source>
</evidence>
<accession>A0A8H4ITP9</accession>
<evidence type="ECO:0000256" key="3">
    <source>
        <dbReference type="ARBA" id="ARBA00022512"/>
    </source>
</evidence>
<evidence type="ECO:0000256" key="10">
    <source>
        <dbReference type="ARBA" id="ARBA00038929"/>
    </source>
</evidence>
<keyword evidence="4" id="KW-0964">Secreted</keyword>
<dbReference type="PANTHER" id="PTHR16631">
    <property type="entry name" value="GLUCAN 1,3-BETA-GLUCOSIDASE"/>
    <property type="match status" value="1"/>
</dbReference>
<evidence type="ECO:0000256" key="6">
    <source>
        <dbReference type="ARBA" id="ARBA00022801"/>
    </source>
</evidence>
<keyword evidence="5 13" id="KW-0732">Signal</keyword>
<evidence type="ECO:0000256" key="8">
    <source>
        <dbReference type="ARBA" id="ARBA00023295"/>
    </source>
</evidence>
<keyword evidence="7" id="KW-0325">Glycoprotein</keyword>
<dbReference type="InterPro" id="IPR050732">
    <property type="entry name" value="Beta-glucan_modifiers"/>
</dbReference>
<dbReference type="Proteomes" id="UP000572817">
    <property type="component" value="Unassembled WGS sequence"/>
</dbReference>
<dbReference type="GO" id="GO:0005975">
    <property type="term" value="P:carbohydrate metabolic process"/>
    <property type="evidence" value="ECO:0007669"/>
    <property type="project" value="InterPro"/>
</dbReference>
<evidence type="ECO:0000313" key="14">
    <source>
        <dbReference type="EMBL" id="KAF4306184.1"/>
    </source>
</evidence>
<keyword evidence="3" id="KW-0134">Cell wall</keyword>
<evidence type="ECO:0000256" key="13">
    <source>
        <dbReference type="SAM" id="SignalP"/>
    </source>
</evidence>
<dbReference type="SUPFAM" id="SSF51445">
    <property type="entry name" value="(Trans)glycosidases"/>
    <property type="match status" value="1"/>
</dbReference>
<protein>
    <recommendedName>
        <fullName evidence="10">glucan 1,3-beta-glucosidase</fullName>
        <ecNumber evidence="10">3.2.1.58</ecNumber>
    </recommendedName>
    <alternativeName>
        <fullName evidence="11">Exo-1,3-beta-glucanase</fullName>
    </alternativeName>
</protein>
<dbReference type="EMBL" id="WWBZ02000033">
    <property type="protein sequence ID" value="KAF4306184.1"/>
    <property type="molecule type" value="Genomic_DNA"/>
</dbReference>
<dbReference type="GO" id="GO:0009986">
    <property type="term" value="C:cell surface"/>
    <property type="evidence" value="ECO:0007669"/>
    <property type="project" value="TreeGrafter"/>
</dbReference>
<keyword evidence="8" id="KW-0326">Glycosidase</keyword>
<organism evidence="14 15">
    <name type="scientific">Botryosphaeria dothidea</name>
    <dbReference type="NCBI Taxonomy" id="55169"/>
    <lineage>
        <taxon>Eukaryota</taxon>
        <taxon>Fungi</taxon>
        <taxon>Dikarya</taxon>
        <taxon>Ascomycota</taxon>
        <taxon>Pezizomycotina</taxon>
        <taxon>Dothideomycetes</taxon>
        <taxon>Dothideomycetes incertae sedis</taxon>
        <taxon>Botryosphaeriales</taxon>
        <taxon>Botryosphaeriaceae</taxon>
        <taxon>Botryosphaeria</taxon>
    </lineage>
</organism>
<name>A0A8H4ITP9_9PEZI</name>
<evidence type="ECO:0000256" key="11">
    <source>
        <dbReference type="ARBA" id="ARBA00041761"/>
    </source>
</evidence>
<dbReference type="GO" id="GO:0009277">
    <property type="term" value="C:fungal-type cell wall"/>
    <property type="evidence" value="ECO:0007669"/>
    <property type="project" value="TreeGrafter"/>
</dbReference>
<dbReference type="AlphaFoldDB" id="A0A8H4ITP9"/>
<evidence type="ECO:0000256" key="5">
    <source>
        <dbReference type="ARBA" id="ARBA00022729"/>
    </source>
</evidence>
<keyword evidence="6 14" id="KW-0378">Hydrolase</keyword>
<evidence type="ECO:0000256" key="7">
    <source>
        <dbReference type="ARBA" id="ARBA00023180"/>
    </source>
</evidence>
<dbReference type="GO" id="GO:0042973">
    <property type="term" value="F:glucan endo-1,3-beta-D-glucosidase activity"/>
    <property type="evidence" value="ECO:0007669"/>
    <property type="project" value="TreeGrafter"/>
</dbReference>
<dbReference type="Gene3D" id="3.20.20.80">
    <property type="entry name" value="Glycosidases"/>
    <property type="match status" value="1"/>
</dbReference>
<dbReference type="EC" id="3.2.1.58" evidence="10"/>
<evidence type="ECO:0000256" key="12">
    <source>
        <dbReference type="RuleBase" id="RU004335"/>
    </source>
</evidence>
<comment type="catalytic activity">
    <reaction evidence="9">
        <text>Successive hydrolysis of beta-D-glucose units from the non-reducing ends of (1-&gt;3)-beta-D-glucans, releasing alpha-glucose.</text>
        <dbReference type="EC" id="3.2.1.58"/>
    </reaction>
</comment>
<evidence type="ECO:0000256" key="1">
    <source>
        <dbReference type="ARBA" id="ARBA00004191"/>
    </source>
</evidence>
<dbReference type="GO" id="GO:0005576">
    <property type="term" value="C:extracellular region"/>
    <property type="evidence" value="ECO:0007669"/>
    <property type="project" value="TreeGrafter"/>
</dbReference>
<dbReference type="InterPro" id="IPR017853">
    <property type="entry name" value="GH"/>
</dbReference>
<gene>
    <name evidence="14" type="ORF">GTA08_BOTSDO05459</name>
</gene>
<dbReference type="PANTHER" id="PTHR16631:SF26">
    <property type="entry name" value="GLUCAN 1,3-BETA-GLUCOSIDASE"/>
    <property type="match status" value="1"/>
</dbReference>
<evidence type="ECO:0000313" key="15">
    <source>
        <dbReference type="Proteomes" id="UP000572817"/>
    </source>
</evidence>
<dbReference type="GO" id="GO:0071555">
    <property type="term" value="P:cell wall organization"/>
    <property type="evidence" value="ECO:0007669"/>
    <property type="project" value="TreeGrafter"/>
</dbReference>
<reference evidence="14" key="1">
    <citation type="submission" date="2020-04" db="EMBL/GenBank/DDBJ databases">
        <title>Genome Assembly and Annotation of Botryosphaeria dothidea sdau 11-99, a Latent Pathogen of Apple Fruit Ring Rot in China.</title>
        <authorList>
            <person name="Yu C."/>
            <person name="Diao Y."/>
            <person name="Lu Q."/>
            <person name="Zhao J."/>
            <person name="Cui S."/>
            <person name="Peng C."/>
            <person name="He B."/>
            <person name="Liu H."/>
        </authorList>
    </citation>
    <scope>NUCLEOTIDE SEQUENCE [LARGE SCALE GENOMIC DNA]</scope>
    <source>
        <strain evidence="14">Sdau11-99</strain>
    </source>
</reference>
<comment type="subcellular location">
    <subcellularLocation>
        <location evidence="1">Secreted</location>
        <location evidence="1">Cell wall</location>
    </subcellularLocation>
</comment>